<dbReference type="AlphaFoldDB" id="A0A084JT00"/>
<proteinExistence type="predicted"/>
<accession>A0A084JT00</accession>
<dbReference type="Proteomes" id="UP000239997">
    <property type="component" value="Unassembled WGS sequence"/>
</dbReference>
<reference evidence="3 5" key="1">
    <citation type="submission" date="2014-07" db="EMBL/GenBank/DDBJ databases">
        <title>Draft genome sequence of Nonlabens ulvanivorans, an ulvan degrading bacterium.</title>
        <authorList>
            <person name="Kopel M."/>
            <person name="Helbert W."/>
            <person name="Henrissat B."/>
            <person name="Doniger T."/>
            <person name="Banin E."/>
        </authorList>
    </citation>
    <scope>NUCLEOTIDE SEQUENCE [LARGE SCALE GENOMIC DNA]</scope>
    <source>
        <strain evidence="3 5">PLR</strain>
    </source>
</reference>
<keyword evidence="1" id="KW-0732">Signal</keyword>
<gene>
    <name evidence="3" type="ORF">IL45_07985</name>
    <name evidence="4" type="ORF">LY02_00121</name>
</gene>
<evidence type="ECO:0000313" key="5">
    <source>
        <dbReference type="Proteomes" id="UP000028531"/>
    </source>
</evidence>
<dbReference type="EMBL" id="JPJI01000032">
    <property type="protein sequence ID" value="KEZ92084.1"/>
    <property type="molecule type" value="Genomic_DNA"/>
</dbReference>
<name>A0A084JT00_NONUL</name>
<dbReference type="Gene3D" id="2.60.40.10">
    <property type="entry name" value="Immunoglobulins"/>
    <property type="match status" value="2"/>
</dbReference>
<dbReference type="InterPro" id="IPR036116">
    <property type="entry name" value="FN3_sf"/>
</dbReference>
<sequence>MTSRFFEIWLYLAEIIKLLDMKKITLILMALVSFNFGFAQYLEDFNGAGAAFPPAGWAVYDGANGLGTTVQWAQAGTDPEFRAQCLWEAVTAGQTAEDWIVSPLIPINATQNVLLFDATDLNQGDFGSELSIRISTTSQTDTTSFVEVENLTEAELGNNASAVFTSFNVNLAAYLNQSVYIAFVHLQNDGDAITFDNVEVVQGAANAPGPATTPTPADMATGVIVDTSDADADGSPDNSILFAWAPDNSLGSVAPDEYEILLGDSPTTLVSLGTAPATITLPISINGFLYNTTYYWQVIPKNTAGSATNNPVWSFTTEVGNVNAPDAVTTPTPADMATNVVIDTANSDAVAFAWTDATTGDAPESYVFLLGDSPTTLNTLGTTANASVNITGMLTGTTYYWQVQPRNVGGTNTAGPVWQFTTEGTASVDDQIANLFTLSPNPATDVLNIQIDEVITNATIYNGLGQVISENVKSNNNQININTLSAGLYLLKLDTDNGSQTVQFIKK</sequence>
<evidence type="ECO:0000313" key="3">
    <source>
        <dbReference type="EMBL" id="KEZ92084.1"/>
    </source>
</evidence>
<comment type="caution">
    <text evidence="3">The sequence shown here is derived from an EMBL/GenBank/DDBJ whole genome shotgun (WGS) entry which is preliminary data.</text>
</comment>
<dbReference type="Pfam" id="PF18962">
    <property type="entry name" value="Por_Secre_tail"/>
    <property type="match status" value="1"/>
</dbReference>
<evidence type="ECO:0000313" key="6">
    <source>
        <dbReference type="Proteomes" id="UP000239997"/>
    </source>
</evidence>
<dbReference type="NCBIfam" id="TIGR04183">
    <property type="entry name" value="Por_Secre_tail"/>
    <property type="match status" value="1"/>
</dbReference>
<dbReference type="InterPro" id="IPR026444">
    <property type="entry name" value="Secre_tail"/>
</dbReference>
<dbReference type="SUPFAM" id="SSF49265">
    <property type="entry name" value="Fibronectin type III"/>
    <property type="match status" value="1"/>
</dbReference>
<evidence type="ECO:0000259" key="2">
    <source>
        <dbReference type="Pfam" id="PF18962"/>
    </source>
</evidence>
<dbReference type="Proteomes" id="UP000028531">
    <property type="component" value="Unassembled WGS sequence"/>
</dbReference>
<organism evidence="3 5">
    <name type="scientific">Nonlabens ulvanivorans</name>
    <name type="common">Persicivirga ulvanivorans</name>
    <dbReference type="NCBI Taxonomy" id="906888"/>
    <lineage>
        <taxon>Bacteria</taxon>
        <taxon>Pseudomonadati</taxon>
        <taxon>Bacteroidota</taxon>
        <taxon>Flavobacteriia</taxon>
        <taxon>Flavobacteriales</taxon>
        <taxon>Flavobacteriaceae</taxon>
        <taxon>Nonlabens</taxon>
    </lineage>
</organism>
<dbReference type="NCBIfam" id="NF038128">
    <property type="entry name" value="choice_anch_J"/>
    <property type="match status" value="1"/>
</dbReference>
<protein>
    <submittedName>
        <fullName evidence="4">Secreted protein (Por secretion system target)</fullName>
    </submittedName>
</protein>
<evidence type="ECO:0000256" key="1">
    <source>
        <dbReference type="ARBA" id="ARBA00022729"/>
    </source>
</evidence>
<reference evidence="4 6" key="2">
    <citation type="submission" date="2018-03" db="EMBL/GenBank/DDBJ databases">
        <title>Genomic Encyclopedia of Archaeal and Bacterial Type Strains, Phase II (KMG-II): from individual species to whole genera.</title>
        <authorList>
            <person name="Goeker M."/>
        </authorList>
    </citation>
    <scope>NUCLEOTIDE SEQUENCE [LARGE SCALE GENOMIC DNA]</scope>
    <source>
        <strain evidence="4 6">DSM 22727</strain>
    </source>
</reference>
<feature type="domain" description="Secretion system C-terminal sorting" evidence="2">
    <location>
        <begin position="440"/>
        <end position="503"/>
    </location>
</feature>
<dbReference type="InterPro" id="IPR013783">
    <property type="entry name" value="Ig-like_fold"/>
</dbReference>
<keyword evidence="6" id="KW-1185">Reference proteome</keyword>
<evidence type="ECO:0000313" key="4">
    <source>
        <dbReference type="EMBL" id="PRX14912.1"/>
    </source>
</evidence>
<dbReference type="EMBL" id="PVNA01000001">
    <property type="protein sequence ID" value="PRX14912.1"/>
    <property type="molecule type" value="Genomic_DNA"/>
</dbReference>